<dbReference type="GO" id="GO:0000139">
    <property type="term" value="C:Golgi membrane"/>
    <property type="evidence" value="ECO:0007669"/>
    <property type="project" value="TreeGrafter"/>
</dbReference>
<feature type="transmembrane region" description="Helical" evidence="7">
    <location>
        <begin position="279"/>
        <end position="298"/>
    </location>
</feature>
<reference evidence="8 9" key="1">
    <citation type="journal article" date="2012" name="Science">
        <title>The Paleozoic origin of enzymatic lignin decomposition reconstructed from 31 fungal genomes.</title>
        <authorList>
            <person name="Floudas D."/>
            <person name="Binder M."/>
            <person name="Riley R."/>
            <person name="Barry K."/>
            <person name="Blanchette R.A."/>
            <person name="Henrissat B."/>
            <person name="Martinez A.T."/>
            <person name="Otillar R."/>
            <person name="Spatafora J.W."/>
            <person name="Yadav J.S."/>
            <person name="Aerts A."/>
            <person name="Benoit I."/>
            <person name="Boyd A."/>
            <person name="Carlson A."/>
            <person name="Copeland A."/>
            <person name="Coutinho P.M."/>
            <person name="de Vries R.P."/>
            <person name="Ferreira P."/>
            <person name="Findley K."/>
            <person name="Foster B."/>
            <person name="Gaskell J."/>
            <person name="Glotzer D."/>
            <person name="Gorecki P."/>
            <person name="Heitman J."/>
            <person name="Hesse C."/>
            <person name="Hori C."/>
            <person name="Igarashi K."/>
            <person name="Jurgens J.A."/>
            <person name="Kallen N."/>
            <person name="Kersten P."/>
            <person name="Kohler A."/>
            <person name="Kuees U."/>
            <person name="Kumar T.K.A."/>
            <person name="Kuo A."/>
            <person name="LaButti K."/>
            <person name="Larrondo L.F."/>
            <person name="Lindquist E."/>
            <person name="Ling A."/>
            <person name="Lombard V."/>
            <person name="Lucas S."/>
            <person name="Lundell T."/>
            <person name="Martin R."/>
            <person name="McLaughlin D.J."/>
            <person name="Morgenstern I."/>
            <person name="Morin E."/>
            <person name="Murat C."/>
            <person name="Nagy L.G."/>
            <person name="Nolan M."/>
            <person name="Ohm R.A."/>
            <person name="Patyshakuliyeva A."/>
            <person name="Rokas A."/>
            <person name="Ruiz-Duenas F.J."/>
            <person name="Sabat G."/>
            <person name="Salamov A."/>
            <person name="Samejima M."/>
            <person name="Schmutz J."/>
            <person name="Slot J.C."/>
            <person name="St John F."/>
            <person name="Stenlid J."/>
            <person name="Sun H."/>
            <person name="Sun S."/>
            <person name="Syed K."/>
            <person name="Tsang A."/>
            <person name="Wiebenga A."/>
            <person name="Young D."/>
            <person name="Pisabarro A."/>
            <person name="Eastwood D.C."/>
            <person name="Martin F."/>
            <person name="Cullen D."/>
            <person name="Grigoriev I.V."/>
            <person name="Hibbett D.S."/>
        </authorList>
    </citation>
    <scope>NUCLEOTIDE SEQUENCE [LARGE SCALE GENOMIC DNA]</scope>
    <source>
        <strain evidence="8 9">DJM-731 SS1</strain>
    </source>
</reference>
<keyword evidence="5 7" id="KW-1133">Transmembrane helix</keyword>
<keyword evidence="4 7" id="KW-0812">Transmembrane</keyword>
<dbReference type="PANTHER" id="PTHR10778:SF4">
    <property type="entry name" value="NUCLEOTIDE SUGAR TRANSPORTER SLC35B4"/>
    <property type="match status" value="1"/>
</dbReference>
<evidence type="ECO:0000256" key="4">
    <source>
        <dbReference type="ARBA" id="ARBA00022692"/>
    </source>
</evidence>
<dbReference type="GO" id="GO:0005464">
    <property type="term" value="F:UDP-xylose transmembrane transporter activity"/>
    <property type="evidence" value="ECO:0007669"/>
    <property type="project" value="TreeGrafter"/>
</dbReference>
<dbReference type="Proteomes" id="UP000030653">
    <property type="component" value="Unassembled WGS sequence"/>
</dbReference>
<feature type="transmembrane region" description="Helical" evidence="7">
    <location>
        <begin position="20"/>
        <end position="41"/>
    </location>
</feature>
<feature type="transmembrane region" description="Helical" evidence="7">
    <location>
        <begin position="248"/>
        <end position="267"/>
    </location>
</feature>
<feature type="transmembrane region" description="Helical" evidence="7">
    <location>
        <begin position="197"/>
        <end position="216"/>
    </location>
</feature>
<dbReference type="AlphaFoldDB" id="M5G6D5"/>
<keyword evidence="9" id="KW-1185">Reference proteome</keyword>
<evidence type="ECO:0000256" key="1">
    <source>
        <dbReference type="ARBA" id="ARBA00004127"/>
    </source>
</evidence>
<gene>
    <name evidence="8" type="ORF">DACRYDRAFT_105920</name>
</gene>
<evidence type="ECO:0000256" key="5">
    <source>
        <dbReference type="ARBA" id="ARBA00022989"/>
    </source>
</evidence>
<dbReference type="OMA" id="GPCWKEG"/>
<protein>
    <submittedName>
        <fullName evidence="8">UAA transporter</fullName>
    </submittedName>
</protein>
<dbReference type="InterPro" id="IPR013657">
    <property type="entry name" value="SCL35B1-4/HUT1"/>
</dbReference>
<dbReference type="PANTHER" id="PTHR10778">
    <property type="entry name" value="SOLUTE CARRIER FAMILY 35 MEMBER B"/>
    <property type="match status" value="1"/>
</dbReference>
<keyword evidence="3" id="KW-0762">Sugar transport</keyword>
<dbReference type="RefSeq" id="XP_040630659.1">
    <property type="nucleotide sequence ID" value="XM_040768166.1"/>
</dbReference>
<accession>M5G6D5</accession>
<evidence type="ECO:0000256" key="2">
    <source>
        <dbReference type="ARBA" id="ARBA00022448"/>
    </source>
</evidence>
<comment type="subcellular location">
    <subcellularLocation>
        <location evidence="1">Endomembrane system</location>
        <topology evidence="1">Multi-pass membrane protein</topology>
    </subcellularLocation>
</comment>
<dbReference type="GO" id="GO:0005789">
    <property type="term" value="C:endoplasmic reticulum membrane"/>
    <property type="evidence" value="ECO:0007669"/>
    <property type="project" value="TreeGrafter"/>
</dbReference>
<organism evidence="8 9">
    <name type="scientific">Dacryopinax primogenitus (strain DJM 731)</name>
    <name type="common">Brown rot fungus</name>
    <dbReference type="NCBI Taxonomy" id="1858805"/>
    <lineage>
        <taxon>Eukaryota</taxon>
        <taxon>Fungi</taxon>
        <taxon>Dikarya</taxon>
        <taxon>Basidiomycota</taxon>
        <taxon>Agaricomycotina</taxon>
        <taxon>Dacrymycetes</taxon>
        <taxon>Dacrymycetales</taxon>
        <taxon>Dacrymycetaceae</taxon>
        <taxon>Dacryopinax</taxon>
    </lineage>
</organism>
<dbReference type="GO" id="GO:0005462">
    <property type="term" value="F:UDP-N-acetylglucosamine transmembrane transporter activity"/>
    <property type="evidence" value="ECO:0007669"/>
    <property type="project" value="TreeGrafter"/>
</dbReference>
<dbReference type="SUPFAM" id="SSF103481">
    <property type="entry name" value="Multidrug resistance efflux transporter EmrE"/>
    <property type="match status" value="1"/>
</dbReference>
<proteinExistence type="predicted"/>
<evidence type="ECO:0000256" key="3">
    <source>
        <dbReference type="ARBA" id="ARBA00022597"/>
    </source>
</evidence>
<feature type="transmembrane region" description="Helical" evidence="7">
    <location>
        <begin position="126"/>
        <end position="142"/>
    </location>
</feature>
<dbReference type="InterPro" id="IPR037185">
    <property type="entry name" value="EmrE-like"/>
</dbReference>
<dbReference type="EMBL" id="JH795859">
    <property type="protein sequence ID" value="EJU03765.1"/>
    <property type="molecule type" value="Genomic_DNA"/>
</dbReference>
<keyword evidence="6 7" id="KW-0472">Membrane</keyword>
<dbReference type="HOGENOM" id="CLU_033007_1_1_1"/>
<evidence type="ECO:0000313" key="9">
    <source>
        <dbReference type="Proteomes" id="UP000030653"/>
    </source>
</evidence>
<feature type="transmembrane region" description="Helical" evidence="7">
    <location>
        <begin position="162"/>
        <end position="181"/>
    </location>
</feature>
<evidence type="ECO:0000256" key="7">
    <source>
        <dbReference type="SAM" id="Phobius"/>
    </source>
</evidence>
<feature type="transmembrane region" description="Helical" evidence="7">
    <location>
        <begin position="98"/>
        <end position="119"/>
    </location>
</feature>
<sequence length="349" mass="38273">MASSQLPPTALMSTLLDWSLILTLVFGGSALTFLQISFVVLRQLPSFLIFSPFPGTSLPLIPSLKPHKVPLTRWVLDVLLVTLVSMMNNQVFKYRIPLTVQIIFRSGGLAVSLLFGYFIKRRQYSVLQVLSVLLVTLGIILATLSSRPAPSSSPTHVNPADYASGIALLLGGLFISGILGMRQEETYKRYGPQWQEGLFYTHLLSLPIWMLFLPSIRAGLQAISESKDTTAFYLPPKLPLSPTWRIKTLYWALALNVLSQYACVAGVNRLTTRVSSVAVNLILTARKTISVVINVLYLGEGWNMELVLGAGMVGAGTVLYGLVPGKAMAMADVVDAVKEKEKEKMGKEE</sequence>
<dbReference type="STRING" id="1858805.M5G6D5"/>
<name>M5G6D5_DACPD</name>
<dbReference type="GeneID" id="63683228"/>
<feature type="transmembrane region" description="Helical" evidence="7">
    <location>
        <begin position="304"/>
        <end position="323"/>
    </location>
</feature>
<dbReference type="Pfam" id="PF08449">
    <property type="entry name" value="UAA"/>
    <property type="match status" value="1"/>
</dbReference>
<evidence type="ECO:0000256" key="6">
    <source>
        <dbReference type="ARBA" id="ARBA00023136"/>
    </source>
</evidence>
<dbReference type="OrthoDB" id="999962at2759"/>
<evidence type="ECO:0000313" key="8">
    <source>
        <dbReference type="EMBL" id="EJU03765.1"/>
    </source>
</evidence>
<keyword evidence="2" id="KW-0813">Transport</keyword>